<feature type="domain" description="Xylose isomerase-like TIM barrel" evidence="1">
    <location>
        <begin position="23"/>
        <end position="281"/>
    </location>
</feature>
<sequence length="291" mass="32254">MKPNSIILHSTATKYLSIEEDLKIATELGFDGIETSKFKVQSYLETGKTKVDLSALLKNYYVPGFGFLIDIERHGADSVSLFNEAESLFETAHLIGAGGVQILTGPVDVNAVLEFKQFGKSERYTGVLGLSKEEQHKITAANMRKLADMASDYGLILYLETLSWAPVSGISQSVALINQAERDNLKIVIDYWHCYTSGVTPEEVSKLDKNLIYGVHVCDSLPYGGEVPNEEVLRDIPTGEGVLDLKEWTDAVKSTGYNGWWSCELFCKKQQEEDGRTVAQSLKTTLENLII</sequence>
<dbReference type="Proteomes" id="UP001165395">
    <property type="component" value="Unassembled WGS sequence"/>
</dbReference>
<dbReference type="Gene3D" id="3.20.20.150">
    <property type="entry name" value="Divalent-metal-dependent TIM barrel enzymes"/>
    <property type="match status" value="1"/>
</dbReference>
<dbReference type="Pfam" id="PF01261">
    <property type="entry name" value="AP_endonuc_2"/>
    <property type="match status" value="1"/>
</dbReference>
<evidence type="ECO:0000313" key="2">
    <source>
        <dbReference type="EMBL" id="MCB6184429.1"/>
    </source>
</evidence>
<dbReference type="PANTHER" id="PTHR12110:SF21">
    <property type="entry name" value="XYLOSE ISOMERASE-LIKE TIM BARREL DOMAIN-CONTAINING PROTEIN"/>
    <property type="match status" value="1"/>
</dbReference>
<evidence type="ECO:0000259" key="1">
    <source>
        <dbReference type="Pfam" id="PF01261"/>
    </source>
</evidence>
<name>A0ABS8D8B7_9NEIS</name>
<comment type="caution">
    <text evidence="2">The sequence shown here is derived from an EMBL/GenBank/DDBJ whole genome shotgun (WGS) entry which is preliminary data.</text>
</comment>
<evidence type="ECO:0000313" key="3">
    <source>
        <dbReference type="Proteomes" id="UP001165395"/>
    </source>
</evidence>
<dbReference type="RefSeq" id="WP_227181240.1">
    <property type="nucleotide sequence ID" value="NZ_JAJBZT010000007.1"/>
</dbReference>
<gene>
    <name evidence="2" type="ORF">LIN78_12820</name>
</gene>
<keyword evidence="3" id="KW-1185">Reference proteome</keyword>
<dbReference type="GO" id="GO:0016853">
    <property type="term" value="F:isomerase activity"/>
    <property type="evidence" value="ECO:0007669"/>
    <property type="project" value="UniProtKB-KW"/>
</dbReference>
<dbReference type="PANTHER" id="PTHR12110">
    <property type="entry name" value="HYDROXYPYRUVATE ISOMERASE"/>
    <property type="match status" value="1"/>
</dbReference>
<dbReference type="EMBL" id="JAJBZT010000007">
    <property type="protein sequence ID" value="MCB6184429.1"/>
    <property type="molecule type" value="Genomic_DNA"/>
</dbReference>
<organism evidence="2 3">
    <name type="scientific">Leeia speluncae</name>
    <dbReference type="NCBI Taxonomy" id="2884804"/>
    <lineage>
        <taxon>Bacteria</taxon>
        <taxon>Pseudomonadati</taxon>
        <taxon>Pseudomonadota</taxon>
        <taxon>Betaproteobacteria</taxon>
        <taxon>Neisseriales</taxon>
        <taxon>Leeiaceae</taxon>
        <taxon>Leeia</taxon>
    </lineage>
</organism>
<dbReference type="InterPro" id="IPR013022">
    <property type="entry name" value="Xyl_isomerase-like_TIM-brl"/>
</dbReference>
<dbReference type="SUPFAM" id="SSF51658">
    <property type="entry name" value="Xylose isomerase-like"/>
    <property type="match status" value="1"/>
</dbReference>
<dbReference type="InterPro" id="IPR036237">
    <property type="entry name" value="Xyl_isomerase-like_sf"/>
</dbReference>
<protein>
    <submittedName>
        <fullName evidence="2">Sugar phosphate isomerase/epimerase</fullName>
    </submittedName>
</protein>
<reference evidence="2" key="1">
    <citation type="submission" date="2021-10" db="EMBL/GenBank/DDBJ databases">
        <title>The complete genome sequence of Leeia sp. TBRC 13508.</title>
        <authorList>
            <person name="Charoenyingcharoen P."/>
            <person name="Yukphan P."/>
        </authorList>
    </citation>
    <scope>NUCLEOTIDE SEQUENCE</scope>
    <source>
        <strain evidence="2">TBRC 13508</strain>
    </source>
</reference>
<proteinExistence type="predicted"/>
<keyword evidence="2" id="KW-0413">Isomerase</keyword>
<accession>A0ABS8D8B7</accession>
<dbReference type="InterPro" id="IPR050312">
    <property type="entry name" value="IolE/XylAMocC-like"/>
</dbReference>